<reference evidence="1 2" key="1">
    <citation type="submission" date="2015-12" db="EMBL/GenBank/DDBJ databases">
        <title>Draft genome of Thermovenabulum gondwanense isolated from a red thermophilic microbial mat colonisisng an outflow channel of a bore well.</title>
        <authorList>
            <person name="Patel B.K."/>
        </authorList>
    </citation>
    <scope>NUCLEOTIDE SEQUENCE [LARGE SCALE GENOMIC DNA]</scope>
    <source>
        <strain evidence="1 2">R270</strain>
    </source>
</reference>
<keyword evidence="2" id="KW-1185">Reference proteome</keyword>
<accession>A0A161QBV1</accession>
<dbReference type="AlphaFoldDB" id="A0A161QBV1"/>
<evidence type="ECO:0000313" key="1">
    <source>
        <dbReference type="EMBL" id="KYO66669.1"/>
    </source>
</evidence>
<dbReference type="RefSeq" id="WP_068748064.1">
    <property type="nucleotide sequence ID" value="NZ_LOHZ01000025.1"/>
</dbReference>
<dbReference type="PATRIC" id="fig|520767.4.peg.1008"/>
<evidence type="ECO:0000313" key="2">
    <source>
        <dbReference type="Proteomes" id="UP000075737"/>
    </source>
</evidence>
<evidence type="ECO:0008006" key="3">
    <source>
        <dbReference type="Google" id="ProtNLM"/>
    </source>
</evidence>
<name>A0A161QBV1_9FIRM</name>
<dbReference type="Proteomes" id="UP000075737">
    <property type="component" value="Unassembled WGS sequence"/>
</dbReference>
<protein>
    <recommendedName>
        <fullName evidence="3">DUF3800 domain-containing protein</fullName>
    </recommendedName>
</protein>
<dbReference type="OrthoDB" id="1738242at2"/>
<gene>
    <name evidence="1" type="ORF">ATZ99_09120</name>
</gene>
<dbReference type="EMBL" id="LOHZ01000025">
    <property type="protein sequence ID" value="KYO66669.1"/>
    <property type="molecule type" value="Genomic_DNA"/>
</dbReference>
<organism evidence="1 2">
    <name type="scientific">Thermovenabulum gondwanense</name>
    <dbReference type="NCBI Taxonomy" id="520767"/>
    <lineage>
        <taxon>Bacteria</taxon>
        <taxon>Bacillati</taxon>
        <taxon>Bacillota</taxon>
        <taxon>Clostridia</taxon>
        <taxon>Thermosediminibacterales</taxon>
        <taxon>Thermosediminibacteraceae</taxon>
        <taxon>Thermovenabulum</taxon>
    </lineage>
</organism>
<comment type="caution">
    <text evidence="1">The sequence shown here is derived from an EMBL/GenBank/DDBJ whole genome shotgun (WGS) entry which is preliminary data.</text>
</comment>
<sequence>MIYIDDAGSGSLIGGVCIGFYHEEKDFFYYDLIPVEFFNDINFKEKEYQKFAVNIVKKFFQSYGVNRKEEIFVCRGYIFDKVREYLSEQGYNFKSIKIEGKLQTEVENAFSNHIISLGLPKDYLIYTRYPFHFHKLLKWVFADYENRIKLCKTGWKSWKKYGKVDINISYGILPADNNFICLKCGKKILKNSPVKILRFSTNRENTVFLHKNCP</sequence>
<proteinExistence type="predicted"/>